<dbReference type="SUPFAM" id="SSF51735">
    <property type="entry name" value="NAD(P)-binding Rossmann-fold domains"/>
    <property type="match status" value="1"/>
</dbReference>
<keyword evidence="3" id="KW-0520">NAD</keyword>
<dbReference type="InterPro" id="IPR036291">
    <property type="entry name" value="NAD(P)-bd_dom_sf"/>
</dbReference>
<evidence type="ECO:0000259" key="6">
    <source>
        <dbReference type="Pfam" id="PF02826"/>
    </source>
</evidence>
<dbReference type="FunFam" id="3.40.50.720:FF:000203">
    <property type="entry name" value="D-3-phosphoglycerate dehydrogenase (SerA)"/>
    <property type="match status" value="1"/>
</dbReference>
<evidence type="ECO:0000313" key="8">
    <source>
        <dbReference type="Proteomes" id="UP000193467"/>
    </source>
</evidence>
<dbReference type="SUPFAM" id="SSF52283">
    <property type="entry name" value="Formate/glycerate dehydrogenase catalytic domain-like"/>
    <property type="match status" value="1"/>
</dbReference>
<keyword evidence="2 4" id="KW-0560">Oxidoreductase</keyword>
<feature type="domain" description="D-isomer specific 2-hydroxyacid dehydrogenase NAD-binding" evidence="6">
    <location>
        <begin position="109"/>
        <end position="296"/>
    </location>
</feature>
<feature type="domain" description="D-isomer specific 2-hydroxyacid dehydrogenase catalytic" evidence="5">
    <location>
        <begin position="12"/>
        <end position="327"/>
    </location>
</feature>
<comment type="caution">
    <text evidence="7">The sequence shown here is derived from an EMBL/GenBank/DDBJ whole genome shotgun (WGS) entry which is preliminary data.</text>
</comment>
<dbReference type="InterPro" id="IPR050223">
    <property type="entry name" value="D-isomer_2-hydroxyacid_DH"/>
</dbReference>
<dbReference type="InterPro" id="IPR029752">
    <property type="entry name" value="D-isomer_DH_CS1"/>
</dbReference>
<dbReference type="EMBL" id="MCGR01000004">
    <property type="protein sequence ID" value="ORY90079.1"/>
    <property type="molecule type" value="Genomic_DNA"/>
</dbReference>
<sequence>MTIDNKLPYTVAFADELHADGIALARRLFQRVLLHTDPDYRDWIEEADGICNRAKVIPTADLKASKRLRVLSKQGVGVDTVDLKACREKGITVCNTPGINAEAVAELSLGLALSLSRRISELDRRARAGEVNVATTVMGHSLFGKTIGIVGMGNIGRQTAEKFKNACSCSVIAYDPYAPQEAWTASGKGGALPHTRVNTIEEMLGEVDILSLHLPLTPSTKGLVGRAMFDKMKKGAILLNASRGGIVDEQALYEALKSRTIYGAALDALETEPPTKEAYGTNLYTLPNVLITPHIGAATHEIQALSARVVVEQLSLLLTGQTIDNIVP</sequence>
<dbReference type="PROSITE" id="PS00065">
    <property type="entry name" value="D_2_HYDROXYACID_DH_1"/>
    <property type="match status" value="1"/>
</dbReference>
<dbReference type="InterPro" id="IPR029753">
    <property type="entry name" value="D-isomer_DH_CS"/>
</dbReference>
<dbReference type="OrthoDB" id="298012at2759"/>
<dbReference type="PANTHER" id="PTHR10996:SF264">
    <property type="entry name" value="HYPOTHETICAL D-ISOMER SPECIFIC 2-HYDROXYACID DEHYDROGENASE (EUROFUNG)"/>
    <property type="match status" value="1"/>
</dbReference>
<dbReference type="AlphaFoldDB" id="A0A1Y2G096"/>
<dbReference type="GO" id="GO:0005829">
    <property type="term" value="C:cytosol"/>
    <property type="evidence" value="ECO:0007669"/>
    <property type="project" value="TreeGrafter"/>
</dbReference>
<dbReference type="InParanoid" id="A0A1Y2G096"/>
<evidence type="ECO:0000313" key="7">
    <source>
        <dbReference type="EMBL" id="ORY90079.1"/>
    </source>
</evidence>
<evidence type="ECO:0000259" key="5">
    <source>
        <dbReference type="Pfam" id="PF00389"/>
    </source>
</evidence>
<name>A0A1Y2G096_9BASI</name>
<dbReference type="Pfam" id="PF02826">
    <property type="entry name" value="2-Hacid_dh_C"/>
    <property type="match status" value="1"/>
</dbReference>
<dbReference type="FunCoup" id="A0A1Y2G096">
    <property type="interactions" value="28"/>
</dbReference>
<protein>
    <submittedName>
        <fullName evidence="7">D-isomer specific 2-hydroxyacid dehydrogenase</fullName>
    </submittedName>
</protein>
<dbReference type="Gene3D" id="3.40.50.720">
    <property type="entry name" value="NAD(P)-binding Rossmann-like Domain"/>
    <property type="match status" value="2"/>
</dbReference>
<dbReference type="InterPro" id="IPR006139">
    <property type="entry name" value="D-isomer_2_OHA_DH_cat_dom"/>
</dbReference>
<dbReference type="GO" id="GO:0051287">
    <property type="term" value="F:NAD binding"/>
    <property type="evidence" value="ECO:0007669"/>
    <property type="project" value="InterPro"/>
</dbReference>
<gene>
    <name evidence="7" type="ORF">BCR35DRAFT_328723</name>
</gene>
<comment type="similarity">
    <text evidence="1 4">Belongs to the D-isomer specific 2-hydroxyacid dehydrogenase family.</text>
</comment>
<evidence type="ECO:0000256" key="1">
    <source>
        <dbReference type="ARBA" id="ARBA00005854"/>
    </source>
</evidence>
<dbReference type="Proteomes" id="UP000193467">
    <property type="component" value="Unassembled WGS sequence"/>
</dbReference>
<dbReference type="GO" id="GO:0030267">
    <property type="term" value="F:glyoxylate reductase (NADPH) activity"/>
    <property type="evidence" value="ECO:0007669"/>
    <property type="project" value="TreeGrafter"/>
</dbReference>
<dbReference type="Pfam" id="PF00389">
    <property type="entry name" value="2-Hacid_dh"/>
    <property type="match status" value="1"/>
</dbReference>
<keyword evidence="8" id="KW-1185">Reference proteome</keyword>
<reference evidence="7 8" key="1">
    <citation type="submission" date="2016-07" db="EMBL/GenBank/DDBJ databases">
        <title>Pervasive Adenine N6-methylation of Active Genes in Fungi.</title>
        <authorList>
            <consortium name="DOE Joint Genome Institute"/>
            <person name="Mondo S.J."/>
            <person name="Dannebaum R.O."/>
            <person name="Kuo R.C."/>
            <person name="Labutti K."/>
            <person name="Haridas S."/>
            <person name="Kuo A."/>
            <person name="Salamov A."/>
            <person name="Ahrendt S.R."/>
            <person name="Lipzen A."/>
            <person name="Sullivan W."/>
            <person name="Andreopoulos W.B."/>
            <person name="Clum A."/>
            <person name="Lindquist E."/>
            <person name="Daum C."/>
            <person name="Ramamoorthy G.K."/>
            <person name="Gryganskyi A."/>
            <person name="Culley D."/>
            <person name="Magnuson J.K."/>
            <person name="James T.Y."/>
            <person name="O'Malley M.A."/>
            <person name="Stajich J.E."/>
            <person name="Spatafora J.W."/>
            <person name="Visel A."/>
            <person name="Grigoriev I.V."/>
        </authorList>
    </citation>
    <scope>NUCLEOTIDE SEQUENCE [LARGE SCALE GENOMIC DNA]</scope>
    <source>
        <strain evidence="7 8">62-1032</strain>
    </source>
</reference>
<dbReference type="STRING" id="106004.A0A1Y2G096"/>
<proteinExistence type="inferred from homology"/>
<evidence type="ECO:0000256" key="3">
    <source>
        <dbReference type="ARBA" id="ARBA00023027"/>
    </source>
</evidence>
<dbReference type="InterPro" id="IPR006140">
    <property type="entry name" value="D-isomer_DH_NAD-bd"/>
</dbReference>
<dbReference type="PANTHER" id="PTHR10996">
    <property type="entry name" value="2-HYDROXYACID DEHYDROGENASE-RELATED"/>
    <property type="match status" value="1"/>
</dbReference>
<accession>A0A1Y2G096</accession>
<dbReference type="GO" id="GO:0016618">
    <property type="term" value="F:hydroxypyruvate reductase [NAD(P)H] activity"/>
    <property type="evidence" value="ECO:0007669"/>
    <property type="project" value="TreeGrafter"/>
</dbReference>
<organism evidence="7 8">
    <name type="scientific">Leucosporidium creatinivorum</name>
    <dbReference type="NCBI Taxonomy" id="106004"/>
    <lineage>
        <taxon>Eukaryota</taxon>
        <taxon>Fungi</taxon>
        <taxon>Dikarya</taxon>
        <taxon>Basidiomycota</taxon>
        <taxon>Pucciniomycotina</taxon>
        <taxon>Microbotryomycetes</taxon>
        <taxon>Leucosporidiales</taxon>
        <taxon>Leucosporidium</taxon>
    </lineage>
</organism>
<dbReference type="PROSITE" id="PS00671">
    <property type="entry name" value="D_2_HYDROXYACID_DH_3"/>
    <property type="match status" value="1"/>
</dbReference>
<evidence type="ECO:0000256" key="4">
    <source>
        <dbReference type="RuleBase" id="RU003719"/>
    </source>
</evidence>
<evidence type="ECO:0000256" key="2">
    <source>
        <dbReference type="ARBA" id="ARBA00023002"/>
    </source>
</evidence>